<evidence type="ECO:0000256" key="1">
    <source>
        <dbReference type="SAM" id="MobiDB-lite"/>
    </source>
</evidence>
<gene>
    <name evidence="2" type="ORF">INT47_010344</name>
</gene>
<dbReference type="Proteomes" id="UP000603453">
    <property type="component" value="Unassembled WGS sequence"/>
</dbReference>
<reference evidence="2" key="1">
    <citation type="submission" date="2020-12" db="EMBL/GenBank/DDBJ databases">
        <title>Metabolic potential, ecology and presence of endohyphal bacteria is reflected in genomic diversity of Mucoromycotina.</title>
        <authorList>
            <person name="Muszewska A."/>
            <person name="Okrasinska A."/>
            <person name="Steczkiewicz K."/>
            <person name="Drgas O."/>
            <person name="Orlowska M."/>
            <person name="Perlinska-Lenart U."/>
            <person name="Aleksandrzak-Piekarczyk T."/>
            <person name="Szatraj K."/>
            <person name="Zielenkiewicz U."/>
            <person name="Pilsyk S."/>
            <person name="Malc E."/>
            <person name="Mieczkowski P."/>
            <person name="Kruszewska J.S."/>
            <person name="Biernat P."/>
            <person name="Pawlowska J."/>
        </authorList>
    </citation>
    <scope>NUCLEOTIDE SEQUENCE</scope>
    <source>
        <strain evidence="2">WA0000017839</strain>
    </source>
</reference>
<evidence type="ECO:0000313" key="3">
    <source>
        <dbReference type="Proteomes" id="UP000603453"/>
    </source>
</evidence>
<sequence length="187" mass="20958">MPAYNINDMVRTIIKLQKQVFDLQTEIRSNHSQTSAVKRIARFPEGKKSDTGIVTEKGKPEVQLNPILSTKTWGMHSRELKMKYILALEALARRGKIGLDQCLDHWGAERLLASVAHNTLGEKLLSKKKASSLSDDEEIIPPGLGLEQQESFSILNAEQSGGENDVVPLHKDLPVTRPSRKRRIVNK</sequence>
<dbReference type="AlphaFoldDB" id="A0A8H7UUZ5"/>
<comment type="caution">
    <text evidence="2">The sequence shown here is derived from an EMBL/GenBank/DDBJ whole genome shotgun (WGS) entry which is preliminary data.</text>
</comment>
<feature type="compositionally biased region" description="Basic residues" evidence="1">
    <location>
        <begin position="178"/>
        <end position="187"/>
    </location>
</feature>
<proteinExistence type="predicted"/>
<name>A0A8H7UUZ5_9FUNG</name>
<organism evidence="2 3">
    <name type="scientific">Mucor saturninus</name>
    <dbReference type="NCBI Taxonomy" id="64648"/>
    <lineage>
        <taxon>Eukaryota</taxon>
        <taxon>Fungi</taxon>
        <taxon>Fungi incertae sedis</taxon>
        <taxon>Mucoromycota</taxon>
        <taxon>Mucoromycotina</taxon>
        <taxon>Mucoromycetes</taxon>
        <taxon>Mucorales</taxon>
        <taxon>Mucorineae</taxon>
        <taxon>Mucoraceae</taxon>
        <taxon>Mucor</taxon>
    </lineage>
</organism>
<feature type="region of interest" description="Disordered" evidence="1">
    <location>
        <begin position="162"/>
        <end position="187"/>
    </location>
</feature>
<dbReference type="EMBL" id="JAEPRD010000355">
    <property type="protein sequence ID" value="KAG2191769.1"/>
    <property type="molecule type" value="Genomic_DNA"/>
</dbReference>
<protein>
    <submittedName>
        <fullName evidence="2">Uncharacterized protein</fullName>
    </submittedName>
</protein>
<keyword evidence="3" id="KW-1185">Reference proteome</keyword>
<accession>A0A8H7UUZ5</accession>
<evidence type="ECO:0000313" key="2">
    <source>
        <dbReference type="EMBL" id="KAG2191769.1"/>
    </source>
</evidence>